<proteinExistence type="predicted"/>
<gene>
    <name evidence="1" type="ORF">C4B59_06225</name>
</gene>
<protein>
    <submittedName>
        <fullName evidence="1">Uncharacterized protein</fullName>
    </submittedName>
</protein>
<reference evidence="1" key="1">
    <citation type="submission" date="2018-01" db="EMBL/GenBank/DDBJ databases">
        <authorList>
            <person name="Krukenberg V."/>
        </authorList>
    </citation>
    <scope>NUCLEOTIDE SEQUENCE</scope>
    <source>
        <strain evidence="1">E20ANME2</strain>
    </source>
</reference>
<name>A0AC61L3R0_9EURY</name>
<evidence type="ECO:0000313" key="2">
    <source>
        <dbReference type="Proteomes" id="UP000248329"/>
    </source>
</evidence>
<sequence length="80" mass="8566">MGGVDFDRLFFGRHSAGYSAPGNYTVTLRVKDKHGNADTDTTVVNTPPAAAVPSMTPVGTMILIGSLSLLAVSRIRRRFD</sequence>
<organism evidence="1 2">
    <name type="scientific">Candidatus Methanogaster sp</name>
    <dbReference type="NCBI Taxonomy" id="3386292"/>
    <lineage>
        <taxon>Archaea</taxon>
        <taxon>Methanobacteriati</taxon>
        <taxon>Methanobacteriota</taxon>
        <taxon>Stenosarchaea group</taxon>
        <taxon>Methanomicrobia</taxon>
        <taxon>Methanosarcinales</taxon>
        <taxon>ANME-2 cluster</taxon>
        <taxon>Candidatus Methanogasteraceae</taxon>
        <taxon>Candidatus Methanogaster</taxon>
    </lineage>
</organism>
<dbReference type="EMBL" id="PQXF01000008">
    <property type="protein sequence ID" value="PXF61150.1"/>
    <property type="molecule type" value="Genomic_DNA"/>
</dbReference>
<dbReference type="Proteomes" id="UP000248329">
    <property type="component" value="Unassembled WGS sequence"/>
</dbReference>
<evidence type="ECO:0000313" key="1">
    <source>
        <dbReference type="EMBL" id="PXF61150.1"/>
    </source>
</evidence>
<accession>A0AC61L3R0</accession>
<comment type="caution">
    <text evidence="1">The sequence shown here is derived from an EMBL/GenBank/DDBJ whole genome shotgun (WGS) entry which is preliminary data.</text>
</comment>